<keyword evidence="2" id="KW-1185">Reference proteome</keyword>
<dbReference type="EMBL" id="QTSX02004326">
    <property type="protein sequence ID" value="KAJ9065748.1"/>
    <property type="molecule type" value="Genomic_DNA"/>
</dbReference>
<sequence length="304" mass="33561">MSKVISYSSGSAAILAIFFLLKPIRVWVERLSVDAMPTFEFISQIFPFEIKVLPKSSEFQSSNLNAQEQAKELIWVELMSLSTGKLSDYCEMIKGGMFSGYKVAVDASYCPPPFCFPLKHGFDVAVYSKPAVVLGPHGPTSGYVAIESPKEAEKLLLDRTDMGPVLGNLNAWNSVRCLKTYALRSQSQSDTARKILEWLKGQTLAAIKDIHACDVTMMEPYLPPVISIQFLSDEIAKEASAAFDIHSSRGNHFRNVSKLVLSLHEPSEIGLCRLDVGLEGFDALKSTLVLTFDDLAHPNTVPDH</sequence>
<accession>A0ACC2STT4</accession>
<evidence type="ECO:0000313" key="2">
    <source>
        <dbReference type="Proteomes" id="UP001165960"/>
    </source>
</evidence>
<name>A0ACC2STT4_9FUNG</name>
<evidence type="ECO:0000313" key="1">
    <source>
        <dbReference type="EMBL" id="KAJ9065748.1"/>
    </source>
</evidence>
<organism evidence="1 2">
    <name type="scientific">Entomophthora muscae</name>
    <dbReference type="NCBI Taxonomy" id="34485"/>
    <lineage>
        <taxon>Eukaryota</taxon>
        <taxon>Fungi</taxon>
        <taxon>Fungi incertae sedis</taxon>
        <taxon>Zoopagomycota</taxon>
        <taxon>Entomophthoromycotina</taxon>
        <taxon>Entomophthoromycetes</taxon>
        <taxon>Entomophthorales</taxon>
        <taxon>Entomophthoraceae</taxon>
        <taxon>Entomophthora</taxon>
    </lineage>
</organism>
<gene>
    <name evidence="1" type="ORF">DSO57_1016314</name>
</gene>
<protein>
    <submittedName>
        <fullName evidence="1">Uncharacterized protein</fullName>
    </submittedName>
</protein>
<reference evidence="1" key="1">
    <citation type="submission" date="2022-04" db="EMBL/GenBank/DDBJ databases">
        <title>Genome of the entomopathogenic fungus Entomophthora muscae.</title>
        <authorList>
            <person name="Elya C."/>
            <person name="Lovett B.R."/>
            <person name="Lee E."/>
            <person name="Macias A.M."/>
            <person name="Hajek A.E."/>
            <person name="De Bivort B.L."/>
            <person name="Kasson M.T."/>
            <person name="De Fine Licht H.H."/>
            <person name="Stajich J.E."/>
        </authorList>
    </citation>
    <scope>NUCLEOTIDE SEQUENCE</scope>
    <source>
        <strain evidence="1">Berkeley</strain>
    </source>
</reference>
<dbReference type="Proteomes" id="UP001165960">
    <property type="component" value="Unassembled WGS sequence"/>
</dbReference>
<comment type="caution">
    <text evidence="1">The sequence shown here is derived from an EMBL/GenBank/DDBJ whole genome shotgun (WGS) entry which is preliminary data.</text>
</comment>
<proteinExistence type="predicted"/>